<evidence type="ECO:0000256" key="3">
    <source>
        <dbReference type="SAM" id="SignalP"/>
    </source>
</evidence>
<organism evidence="5 6">
    <name type="scientific">Anisodus acutangulus</name>
    <dbReference type="NCBI Taxonomy" id="402998"/>
    <lineage>
        <taxon>Eukaryota</taxon>
        <taxon>Viridiplantae</taxon>
        <taxon>Streptophyta</taxon>
        <taxon>Embryophyta</taxon>
        <taxon>Tracheophyta</taxon>
        <taxon>Spermatophyta</taxon>
        <taxon>Magnoliopsida</taxon>
        <taxon>eudicotyledons</taxon>
        <taxon>Gunneridae</taxon>
        <taxon>Pentapetalae</taxon>
        <taxon>asterids</taxon>
        <taxon>lamiids</taxon>
        <taxon>Solanales</taxon>
        <taxon>Solanaceae</taxon>
        <taxon>Solanoideae</taxon>
        <taxon>Hyoscyameae</taxon>
        <taxon>Anisodus</taxon>
    </lineage>
</organism>
<dbReference type="InterPro" id="IPR018392">
    <property type="entry name" value="LysM"/>
</dbReference>
<keyword evidence="3" id="KW-0732">Signal</keyword>
<evidence type="ECO:0000256" key="1">
    <source>
        <dbReference type="ARBA" id="ARBA00022669"/>
    </source>
</evidence>
<feature type="domain" description="LysM" evidence="4">
    <location>
        <begin position="50"/>
        <end position="94"/>
    </location>
</feature>
<dbReference type="InterPro" id="IPR052210">
    <property type="entry name" value="LysM1-like"/>
</dbReference>
<keyword evidence="2" id="KW-0843">Virulence</keyword>
<reference evidence="6" key="1">
    <citation type="journal article" date="2023" name="Proc. Natl. Acad. Sci. U.S.A.">
        <title>Genomic and structural basis for evolution of tropane alkaloid biosynthesis.</title>
        <authorList>
            <person name="Wanga Y.-J."/>
            <person name="Taina T."/>
            <person name="Yua J.-Y."/>
            <person name="Lia J."/>
            <person name="Xua B."/>
            <person name="Chenc J."/>
            <person name="D'Auriad J.C."/>
            <person name="Huanga J.-P."/>
            <person name="Huanga S.-X."/>
        </authorList>
    </citation>
    <scope>NUCLEOTIDE SEQUENCE [LARGE SCALE GENOMIC DNA]</scope>
    <source>
        <strain evidence="6">cv. KIB-2019</strain>
    </source>
</reference>
<name>A0A9Q1RD53_9SOLA</name>
<dbReference type="InterPro" id="IPR036779">
    <property type="entry name" value="LysM_dom_sf"/>
</dbReference>
<dbReference type="PANTHER" id="PTHR34997">
    <property type="entry name" value="AM15"/>
    <property type="match status" value="1"/>
</dbReference>
<sequence length="99" mass="10820">MAKSNMFVPLFFMILSLVLFINLAESKFTFPESPSPSPSPSPTRELTCLKVVNVKDGDTCFDISKTFGLAIDVFNAFNPNLNCTALFVGQLLCVDGTFS</sequence>
<feature type="signal peptide" evidence="3">
    <location>
        <begin position="1"/>
        <end position="26"/>
    </location>
</feature>
<feature type="chain" id="PRO_5040193257" description="LysM domain-containing protein" evidence="3">
    <location>
        <begin position="27"/>
        <end position="99"/>
    </location>
</feature>
<dbReference type="Gene3D" id="3.10.350.10">
    <property type="entry name" value="LysM domain"/>
    <property type="match status" value="1"/>
</dbReference>
<evidence type="ECO:0000259" key="4">
    <source>
        <dbReference type="PROSITE" id="PS51782"/>
    </source>
</evidence>
<dbReference type="PANTHER" id="PTHR34997:SF1">
    <property type="entry name" value="PEPTIDOGLYCAN-BINDING LYSIN DOMAIN"/>
    <property type="match status" value="1"/>
</dbReference>
<dbReference type="PROSITE" id="PS51782">
    <property type="entry name" value="LYSM"/>
    <property type="match status" value="1"/>
</dbReference>
<keyword evidence="6" id="KW-1185">Reference proteome</keyword>
<proteinExistence type="predicted"/>
<dbReference type="OrthoDB" id="1301689at2759"/>
<evidence type="ECO:0000313" key="5">
    <source>
        <dbReference type="EMBL" id="KAJ8549647.1"/>
    </source>
</evidence>
<keyword evidence="1" id="KW-0147">Chitin-binding</keyword>
<evidence type="ECO:0000256" key="2">
    <source>
        <dbReference type="ARBA" id="ARBA00023026"/>
    </source>
</evidence>
<dbReference type="CDD" id="cd00118">
    <property type="entry name" value="LysM"/>
    <property type="match status" value="1"/>
</dbReference>
<protein>
    <recommendedName>
        <fullName evidence="4">LysM domain-containing protein</fullName>
    </recommendedName>
</protein>
<evidence type="ECO:0000313" key="6">
    <source>
        <dbReference type="Proteomes" id="UP001152561"/>
    </source>
</evidence>
<dbReference type="AlphaFoldDB" id="A0A9Q1RD53"/>
<comment type="caution">
    <text evidence="5">The sequence shown here is derived from an EMBL/GenBank/DDBJ whole genome shotgun (WGS) entry which is preliminary data.</text>
</comment>
<dbReference type="Proteomes" id="UP001152561">
    <property type="component" value="Unassembled WGS sequence"/>
</dbReference>
<dbReference type="EMBL" id="JAJAGQ010000011">
    <property type="protein sequence ID" value="KAJ8549647.1"/>
    <property type="molecule type" value="Genomic_DNA"/>
</dbReference>
<dbReference type="SUPFAM" id="SSF54106">
    <property type="entry name" value="LysM domain"/>
    <property type="match status" value="1"/>
</dbReference>
<accession>A0A9Q1RD53</accession>
<gene>
    <name evidence="5" type="ORF">K7X08_033354</name>
</gene>
<dbReference type="Pfam" id="PF01476">
    <property type="entry name" value="LysM"/>
    <property type="match status" value="1"/>
</dbReference>
<dbReference type="SMART" id="SM00257">
    <property type="entry name" value="LysM"/>
    <property type="match status" value="1"/>
</dbReference>
<dbReference type="GO" id="GO:0008061">
    <property type="term" value="F:chitin binding"/>
    <property type="evidence" value="ECO:0007669"/>
    <property type="project" value="UniProtKB-KW"/>
</dbReference>